<gene>
    <name evidence="2" type="ORF">SEMRO_1109_G242230.1</name>
</gene>
<evidence type="ECO:0000313" key="3">
    <source>
        <dbReference type="Proteomes" id="UP001153069"/>
    </source>
</evidence>
<keyword evidence="3" id="KW-1185">Reference proteome</keyword>
<organism evidence="2 3">
    <name type="scientific">Seminavis robusta</name>
    <dbReference type="NCBI Taxonomy" id="568900"/>
    <lineage>
        <taxon>Eukaryota</taxon>
        <taxon>Sar</taxon>
        <taxon>Stramenopiles</taxon>
        <taxon>Ochrophyta</taxon>
        <taxon>Bacillariophyta</taxon>
        <taxon>Bacillariophyceae</taxon>
        <taxon>Bacillariophycidae</taxon>
        <taxon>Naviculales</taxon>
        <taxon>Naviculaceae</taxon>
        <taxon>Seminavis</taxon>
    </lineage>
</organism>
<feature type="region of interest" description="Disordered" evidence="1">
    <location>
        <begin position="1"/>
        <end position="94"/>
    </location>
</feature>
<comment type="caution">
    <text evidence="2">The sequence shown here is derived from an EMBL/GenBank/DDBJ whole genome shotgun (WGS) entry which is preliminary data.</text>
</comment>
<reference evidence="2" key="1">
    <citation type="submission" date="2020-06" db="EMBL/GenBank/DDBJ databases">
        <authorList>
            <consortium name="Plant Systems Biology data submission"/>
        </authorList>
    </citation>
    <scope>NUCLEOTIDE SEQUENCE</scope>
    <source>
        <strain evidence="2">D6</strain>
    </source>
</reference>
<protein>
    <submittedName>
        <fullName evidence="2">Uncharacterized protein</fullName>
    </submittedName>
</protein>
<sequence length="225" mass="25762">MMKNFSLKDLGLGTGSTHSSTPSKKSKKLSKQSSTESENITDFMERTRRSNRRKETRESDQERPSSTGDLARLSRGRKSSNGLNKLKTPKHVRKSLADLKLKDAGKEDSNVTEFIDSMKKKEGMKKTWSFGDKAAMGLSKEDLAKHAERLLTEKQQKKPQIRDKFSKDHKYLEQDDVDNIYKMVLQMKESEKGAELLEDFVHKQAGCQPRNRHHQPAVPAEIKMR</sequence>
<feature type="compositionally biased region" description="Basic and acidic residues" evidence="1">
    <location>
        <begin position="43"/>
        <end position="63"/>
    </location>
</feature>
<evidence type="ECO:0000256" key="1">
    <source>
        <dbReference type="SAM" id="MobiDB-lite"/>
    </source>
</evidence>
<feature type="region of interest" description="Disordered" evidence="1">
    <location>
        <begin position="205"/>
        <end position="225"/>
    </location>
</feature>
<dbReference type="Proteomes" id="UP001153069">
    <property type="component" value="Unassembled WGS sequence"/>
</dbReference>
<proteinExistence type="predicted"/>
<name>A0A9N8EHZ2_9STRA</name>
<dbReference type="AlphaFoldDB" id="A0A9N8EHZ2"/>
<dbReference type="EMBL" id="CAICTM010001107">
    <property type="protein sequence ID" value="CAB9520509.1"/>
    <property type="molecule type" value="Genomic_DNA"/>
</dbReference>
<evidence type="ECO:0000313" key="2">
    <source>
        <dbReference type="EMBL" id="CAB9520509.1"/>
    </source>
</evidence>
<accession>A0A9N8EHZ2</accession>